<dbReference type="SMART" id="SM00382">
    <property type="entry name" value="AAA"/>
    <property type="match status" value="1"/>
</dbReference>
<keyword evidence="4 12" id="KW-0812">Transmembrane</keyword>
<name>A0A0R3TZX4_RODNA</name>
<feature type="transmembrane region" description="Helical" evidence="12">
    <location>
        <begin position="182"/>
        <end position="203"/>
    </location>
</feature>
<dbReference type="CDD" id="cd18578">
    <property type="entry name" value="ABC_6TM_Pgp_ABCB1_D2_like"/>
    <property type="match status" value="1"/>
</dbReference>
<reference evidence="17" key="1">
    <citation type="submission" date="2017-02" db="UniProtKB">
        <authorList>
            <consortium name="WormBaseParasite"/>
        </authorList>
    </citation>
    <scope>IDENTIFICATION</scope>
</reference>
<dbReference type="GO" id="GO:0140359">
    <property type="term" value="F:ABC-type transporter activity"/>
    <property type="evidence" value="ECO:0007669"/>
    <property type="project" value="InterPro"/>
</dbReference>
<dbReference type="PANTHER" id="PTHR24221:SF636">
    <property type="entry name" value="BILE SALT EXPORT PUMP"/>
    <property type="match status" value="1"/>
</dbReference>
<dbReference type="Proteomes" id="UP000278807">
    <property type="component" value="Unassembled WGS sequence"/>
</dbReference>
<dbReference type="FunFam" id="3.40.50.300:FF:000479">
    <property type="entry name" value="Multidrug resistance protein 1A"/>
    <property type="match status" value="1"/>
</dbReference>
<keyword evidence="6" id="KW-0547">Nucleotide-binding</keyword>
<dbReference type="Gene3D" id="1.20.1560.10">
    <property type="entry name" value="ABC transporter type 1, transmembrane domain"/>
    <property type="match status" value="2"/>
</dbReference>
<evidence type="ECO:0000259" key="14">
    <source>
        <dbReference type="PROSITE" id="PS50929"/>
    </source>
</evidence>
<dbReference type="InterPro" id="IPR027417">
    <property type="entry name" value="P-loop_NTPase"/>
</dbReference>
<evidence type="ECO:0000256" key="11">
    <source>
        <dbReference type="ARBA" id="ARBA00023180"/>
    </source>
</evidence>
<evidence type="ECO:0000256" key="9">
    <source>
        <dbReference type="ARBA" id="ARBA00022989"/>
    </source>
</evidence>
<dbReference type="PANTHER" id="PTHR24221">
    <property type="entry name" value="ATP-BINDING CASSETTE SUB-FAMILY B"/>
    <property type="match status" value="1"/>
</dbReference>
<dbReference type="InterPro" id="IPR011527">
    <property type="entry name" value="ABC1_TM_dom"/>
</dbReference>
<dbReference type="InterPro" id="IPR039421">
    <property type="entry name" value="Type_1_exporter"/>
</dbReference>
<feature type="transmembrane region" description="Helical" evidence="12">
    <location>
        <begin position="80"/>
        <end position="100"/>
    </location>
</feature>
<keyword evidence="16" id="KW-1185">Reference proteome</keyword>
<comment type="similarity">
    <text evidence="2">Belongs to the ABC transporter superfamily. ABCB family. Multidrug resistance exporter (TC 3.A.1.201) subfamily.</text>
</comment>
<dbReference type="Pfam" id="PF00005">
    <property type="entry name" value="ABC_tran"/>
    <property type="match status" value="1"/>
</dbReference>
<dbReference type="Gene3D" id="3.40.50.300">
    <property type="entry name" value="P-loop containing nucleotide triphosphate hydrolases"/>
    <property type="match status" value="1"/>
</dbReference>
<evidence type="ECO:0000256" key="10">
    <source>
        <dbReference type="ARBA" id="ARBA00023136"/>
    </source>
</evidence>
<evidence type="ECO:0000256" key="3">
    <source>
        <dbReference type="ARBA" id="ARBA00022448"/>
    </source>
</evidence>
<evidence type="ECO:0000256" key="12">
    <source>
        <dbReference type="SAM" id="Phobius"/>
    </source>
</evidence>
<evidence type="ECO:0000259" key="13">
    <source>
        <dbReference type="PROSITE" id="PS50893"/>
    </source>
</evidence>
<evidence type="ECO:0000313" key="17">
    <source>
        <dbReference type="WBParaSite" id="HNAJ_0001342301-mRNA-1"/>
    </source>
</evidence>
<keyword evidence="7" id="KW-0067">ATP-binding</keyword>
<dbReference type="AlphaFoldDB" id="A0A0R3TZX4"/>
<dbReference type="InterPro" id="IPR003593">
    <property type="entry name" value="AAA+_ATPase"/>
</dbReference>
<dbReference type="InterPro" id="IPR017871">
    <property type="entry name" value="ABC_transporter-like_CS"/>
</dbReference>
<keyword evidence="10 12" id="KW-0472">Membrane</keyword>
<dbReference type="SUPFAM" id="SSF90123">
    <property type="entry name" value="ABC transporter transmembrane region"/>
    <property type="match status" value="1"/>
</dbReference>
<dbReference type="InterPro" id="IPR036640">
    <property type="entry name" value="ABC1_TM_sf"/>
</dbReference>
<evidence type="ECO:0000313" key="15">
    <source>
        <dbReference type="EMBL" id="VDO15804.1"/>
    </source>
</evidence>
<dbReference type="OrthoDB" id="6500128at2759"/>
<feature type="domain" description="ABC transmembrane type-1" evidence="14">
    <location>
        <begin position="5"/>
        <end position="244"/>
    </location>
</feature>
<proteinExistence type="inferred from homology"/>
<comment type="subcellular location">
    <subcellularLocation>
        <location evidence="1">Membrane</location>
        <topology evidence="1">Multi-pass membrane protein</topology>
    </subcellularLocation>
</comment>
<gene>
    <name evidence="15" type="ORF">HNAJ_LOCUS13397</name>
</gene>
<feature type="domain" description="ABC transporter" evidence="13">
    <location>
        <begin position="278"/>
        <end position="526"/>
    </location>
</feature>
<keyword evidence="3" id="KW-0813">Transport</keyword>
<keyword evidence="9 12" id="KW-1133">Transmembrane helix</keyword>
<dbReference type="PROSITE" id="PS50929">
    <property type="entry name" value="ABC_TM1F"/>
    <property type="match status" value="1"/>
</dbReference>
<keyword evidence="11" id="KW-0325">Glycoprotein</keyword>
<dbReference type="CDD" id="cd03249">
    <property type="entry name" value="ABC_MTABC3_MDL1_MDL2"/>
    <property type="match status" value="1"/>
</dbReference>
<dbReference type="WBParaSite" id="HNAJ_0001342301-mRNA-1">
    <property type="protein sequence ID" value="HNAJ_0001342301-mRNA-1"/>
    <property type="gene ID" value="HNAJ_0001342301"/>
</dbReference>
<organism evidence="17">
    <name type="scientific">Rodentolepis nana</name>
    <name type="common">Dwarf tapeworm</name>
    <name type="synonym">Hymenolepis nana</name>
    <dbReference type="NCBI Taxonomy" id="102285"/>
    <lineage>
        <taxon>Eukaryota</taxon>
        <taxon>Metazoa</taxon>
        <taxon>Spiralia</taxon>
        <taxon>Lophotrochozoa</taxon>
        <taxon>Platyhelminthes</taxon>
        <taxon>Cestoda</taxon>
        <taxon>Eucestoda</taxon>
        <taxon>Cyclophyllidea</taxon>
        <taxon>Hymenolepididae</taxon>
        <taxon>Rodentolepis</taxon>
    </lineage>
</organism>
<accession>A0A0R3TZX4</accession>
<dbReference type="PROSITE" id="PS50893">
    <property type="entry name" value="ABC_TRANSPORTER_2"/>
    <property type="match status" value="1"/>
</dbReference>
<sequence>MTCDILSIMASINGYLWGVAGARLTKRCRVVLFETIMSQASTTFNAEVGWFDHADNQPGKLTGCLAADVPTLQNISGRRFASFLEVITLIIIALIIAFVYSWQIALVALAFFPVLIVVGAFQMMQYTNDGNKANVKGAGLAFESLSAAKTIFSLGAEEHFVRRFEMEALPTKKKIVLSASMYAVFSALSNSLSTFQVAGVFYAGGELLKKGEVTFVGIFRAYSAITFSAQQLGFVAAFAPDSKKAQESAGRIFKIINRAPELSIDDGEFPSKPFEGNVTFKNIHFRYPTRKKVKVLRGFDYSVTSGTSVALVGQSGCGKSTVLQLVQRFYDPLQRSPATSGRILFDNKDLKDLAPTWIRRQIGVVSQEPNLLDLTIAENIAYGLTYQEEPPSMAQIIEAAKQANAHEFISNLPMGYDTAVGPRGSRLSGGQKQRIAIARALIRNPRLLVLDEATAALDNESERIVQAALDEAMQRGGRTTLVVAHRLTTVENCDSIVVLENGRCVESGSPAALMEAKGAYYSLHNTDAKTKIH</sequence>
<evidence type="ECO:0000256" key="7">
    <source>
        <dbReference type="ARBA" id="ARBA00022840"/>
    </source>
</evidence>
<evidence type="ECO:0000256" key="6">
    <source>
        <dbReference type="ARBA" id="ARBA00022741"/>
    </source>
</evidence>
<evidence type="ECO:0000256" key="4">
    <source>
        <dbReference type="ARBA" id="ARBA00022692"/>
    </source>
</evidence>
<keyword evidence="5" id="KW-0677">Repeat</keyword>
<dbReference type="PROSITE" id="PS00211">
    <property type="entry name" value="ABC_TRANSPORTER_1"/>
    <property type="match status" value="1"/>
</dbReference>
<dbReference type="Pfam" id="PF00664">
    <property type="entry name" value="ABC_membrane"/>
    <property type="match status" value="1"/>
</dbReference>
<evidence type="ECO:0000256" key="5">
    <source>
        <dbReference type="ARBA" id="ARBA00022737"/>
    </source>
</evidence>
<dbReference type="GO" id="GO:0005524">
    <property type="term" value="F:ATP binding"/>
    <property type="evidence" value="ECO:0007669"/>
    <property type="project" value="UniProtKB-KW"/>
</dbReference>
<dbReference type="GO" id="GO:0016887">
    <property type="term" value="F:ATP hydrolysis activity"/>
    <property type="evidence" value="ECO:0007669"/>
    <property type="project" value="InterPro"/>
</dbReference>
<dbReference type="SUPFAM" id="SSF52540">
    <property type="entry name" value="P-loop containing nucleoside triphosphate hydrolases"/>
    <property type="match status" value="1"/>
</dbReference>
<feature type="transmembrane region" description="Helical" evidence="12">
    <location>
        <begin position="106"/>
        <end position="124"/>
    </location>
</feature>
<evidence type="ECO:0000256" key="1">
    <source>
        <dbReference type="ARBA" id="ARBA00004141"/>
    </source>
</evidence>
<reference evidence="15 16" key="2">
    <citation type="submission" date="2018-11" db="EMBL/GenBank/DDBJ databases">
        <authorList>
            <consortium name="Pathogen Informatics"/>
        </authorList>
    </citation>
    <scope>NUCLEOTIDE SEQUENCE [LARGE SCALE GENOMIC DNA]</scope>
</reference>
<evidence type="ECO:0000256" key="8">
    <source>
        <dbReference type="ARBA" id="ARBA00022967"/>
    </source>
</evidence>
<dbReference type="GO" id="GO:0016324">
    <property type="term" value="C:apical plasma membrane"/>
    <property type="evidence" value="ECO:0007669"/>
    <property type="project" value="TreeGrafter"/>
</dbReference>
<keyword evidence="8" id="KW-1278">Translocase</keyword>
<dbReference type="EMBL" id="UZAE01015369">
    <property type="protein sequence ID" value="VDO15804.1"/>
    <property type="molecule type" value="Genomic_DNA"/>
</dbReference>
<dbReference type="InterPro" id="IPR003439">
    <property type="entry name" value="ABC_transporter-like_ATP-bd"/>
</dbReference>
<dbReference type="STRING" id="102285.A0A0R3TZX4"/>
<evidence type="ECO:0000313" key="16">
    <source>
        <dbReference type="Proteomes" id="UP000278807"/>
    </source>
</evidence>
<protein>
    <submittedName>
        <fullName evidence="17">ABC transporter domain-containing protein</fullName>
    </submittedName>
</protein>
<evidence type="ECO:0000256" key="2">
    <source>
        <dbReference type="ARBA" id="ARBA00007577"/>
    </source>
</evidence>